<evidence type="ECO:0000313" key="9">
    <source>
        <dbReference type="EMBL" id="QBL75650.1"/>
    </source>
</evidence>
<dbReference type="RefSeq" id="YP_009589134.1">
    <property type="nucleotide sequence ID" value="NC_041636.1"/>
</dbReference>
<dbReference type="HAMAP" id="MF_01326_B">
    <property type="entry name" value="Ribosomal_uL24_B"/>
    <property type="match status" value="1"/>
</dbReference>
<dbReference type="GO" id="GO:0003735">
    <property type="term" value="F:structural constituent of ribosome"/>
    <property type="evidence" value="ECO:0007669"/>
    <property type="project" value="InterPro"/>
</dbReference>
<keyword evidence="3 7" id="KW-0689">Ribosomal protein</keyword>
<dbReference type="EMBL" id="MK408748">
    <property type="protein sequence ID" value="QBL75650.1"/>
    <property type="molecule type" value="Genomic_DNA"/>
</dbReference>
<protein>
    <recommendedName>
        <fullName evidence="5">Large ribosomal subunit protein uL24c</fullName>
    </recommendedName>
    <alternativeName>
        <fullName evidence="6">50S ribosomal protein L24, chloroplastic</fullName>
    </alternativeName>
</protein>
<organism evidence="9">
    <name type="scientific">Corallina ferreyrae</name>
    <dbReference type="NCBI Taxonomy" id="2547422"/>
    <lineage>
        <taxon>Eukaryota</taxon>
        <taxon>Rhodophyta</taxon>
        <taxon>Florideophyceae</taxon>
        <taxon>Corallinophycidae</taxon>
        <taxon>Corallinales</taxon>
        <taxon>Corallinaceae</taxon>
        <taxon>Corallinoideae</taxon>
        <taxon>Corallina</taxon>
    </lineage>
</organism>
<dbReference type="InterPro" id="IPR057264">
    <property type="entry name" value="Ribosomal_uL24_C"/>
</dbReference>
<dbReference type="Gene3D" id="2.30.30.30">
    <property type="match status" value="1"/>
</dbReference>
<evidence type="ECO:0000256" key="3">
    <source>
        <dbReference type="ARBA" id="ARBA00022980"/>
    </source>
</evidence>
<dbReference type="GO" id="GO:0006412">
    <property type="term" value="P:translation"/>
    <property type="evidence" value="ECO:0007669"/>
    <property type="project" value="InterPro"/>
</dbReference>
<keyword evidence="9" id="KW-0934">Plastid</keyword>
<comment type="function">
    <text evidence="1">One of two assembly initiator proteins, it binds directly to the 5'-end of the 23S rRNA, where it nucleates assembly of the 50S subunit.</text>
</comment>
<dbReference type="NCBIfam" id="TIGR01079">
    <property type="entry name" value="rplX_bact"/>
    <property type="match status" value="1"/>
</dbReference>
<dbReference type="Pfam" id="PF00467">
    <property type="entry name" value="KOW"/>
    <property type="match status" value="1"/>
</dbReference>
<geneLocation type="plastid" evidence="9"/>
<accession>A0A482CDT6</accession>
<evidence type="ECO:0000256" key="2">
    <source>
        <dbReference type="ARBA" id="ARBA00010618"/>
    </source>
</evidence>
<dbReference type="SUPFAM" id="SSF50104">
    <property type="entry name" value="Translation proteins SH3-like domain"/>
    <property type="match status" value="1"/>
</dbReference>
<dbReference type="AlphaFoldDB" id="A0A482CDT6"/>
<dbReference type="InterPro" id="IPR041988">
    <property type="entry name" value="Ribosomal_uL24_KOW"/>
</dbReference>
<evidence type="ECO:0000256" key="7">
    <source>
        <dbReference type="RuleBase" id="RU003477"/>
    </source>
</evidence>
<evidence type="ECO:0000256" key="4">
    <source>
        <dbReference type="ARBA" id="ARBA00023274"/>
    </source>
</evidence>
<evidence type="ECO:0000259" key="8">
    <source>
        <dbReference type="SMART" id="SM00739"/>
    </source>
</evidence>
<dbReference type="InterPro" id="IPR005825">
    <property type="entry name" value="Ribosomal_uL24_CS"/>
</dbReference>
<dbReference type="InterPro" id="IPR003256">
    <property type="entry name" value="Ribosomal_uL24"/>
</dbReference>
<dbReference type="InterPro" id="IPR008991">
    <property type="entry name" value="Translation_prot_SH3-like_sf"/>
</dbReference>
<dbReference type="GO" id="GO:0005840">
    <property type="term" value="C:ribosome"/>
    <property type="evidence" value="ECO:0007669"/>
    <property type="project" value="UniProtKB-KW"/>
</dbReference>
<dbReference type="PROSITE" id="PS01108">
    <property type="entry name" value="RIBOSOMAL_L24"/>
    <property type="match status" value="1"/>
</dbReference>
<proteinExistence type="inferred from homology"/>
<dbReference type="SMART" id="SM00739">
    <property type="entry name" value="KOW"/>
    <property type="match status" value="1"/>
</dbReference>
<name>A0A482CDT6_9FLOR</name>
<sequence length="109" mass="12636">MIKKSKIHVRKGDNVQIISGRHKGQTGIIIKVITKTSHVIIKNLNLKVKHVKKNQEEESGKIINFEAPIHSSNVMLYSIKNKTRSRYNTKFNENNQKYRILNKTAEIIK</sequence>
<dbReference type="PANTHER" id="PTHR12903">
    <property type="entry name" value="MITOCHONDRIAL RIBOSOMAL PROTEIN L24"/>
    <property type="match status" value="1"/>
</dbReference>
<evidence type="ECO:0000256" key="1">
    <source>
        <dbReference type="ARBA" id="ARBA00004072"/>
    </source>
</evidence>
<dbReference type="CDD" id="cd06089">
    <property type="entry name" value="KOW_RPL26"/>
    <property type="match status" value="1"/>
</dbReference>
<evidence type="ECO:0000256" key="5">
    <source>
        <dbReference type="ARBA" id="ARBA00035282"/>
    </source>
</evidence>
<dbReference type="Pfam" id="PF17136">
    <property type="entry name" value="ribosomal_L24"/>
    <property type="match status" value="1"/>
</dbReference>
<evidence type="ECO:0000256" key="6">
    <source>
        <dbReference type="ARBA" id="ARBA00035361"/>
    </source>
</evidence>
<dbReference type="GO" id="GO:1990904">
    <property type="term" value="C:ribonucleoprotein complex"/>
    <property type="evidence" value="ECO:0007669"/>
    <property type="project" value="UniProtKB-KW"/>
</dbReference>
<comment type="similarity">
    <text evidence="2 7">Belongs to the universal ribosomal protein uL24 family.</text>
</comment>
<dbReference type="InterPro" id="IPR014722">
    <property type="entry name" value="Rib_uL2_dom2"/>
</dbReference>
<dbReference type="GO" id="GO:0003723">
    <property type="term" value="F:RNA binding"/>
    <property type="evidence" value="ECO:0007669"/>
    <property type="project" value="InterPro"/>
</dbReference>
<reference evidence="9" key="1">
    <citation type="journal article" date="2019" name="Mitochondrial DNA Part B Resour">
        <title>Conspecificity of the Peruvian Corallina ferreyrae with C. caespitosa (Corallinaceae, Rhodophyta) inferred from genomic analysis of the type specimen.</title>
        <authorList>
            <person name="Bustamante D.E."/>
            <person name="Calderon M.S."/>
            <person name="Hughey J.R."/>
        </authorList>
    </citation>
    <scope>NUCLEOTIDE SEQUENCE</scope>
</reference>
<keyword evidence="4 7" id="KW-0687">Ribonucleoprotein</keyword>
<dbReference type="InterPro" id="IPR005824">
    <property type="entry name" value="KOW"/>
</dbReference>
<feature type="domain" description="KOW" evidence="8">
    <location>
        <begin position="8"/>
        <end position="35"/>
    </location>
</feature>
<dbReference type="GeneID" id="39720302"/>
<gene>
    <name evidence="9" type="primary">rpl24</name>
</gene>